<keyword evidence="3" id="KW-1185">Reference proteome</keyword>
<evidence type="ECO:0000313" key="2">
    <source>
        <dbReference type="EMBL" id="PWW81585.1"/>
    </source>
</evidence>
<keyword evidence="2" id="KW-0315">Glutamine amidotransferase</keyword>
<feature type="domain" description="Glutamine amidotransferase" evidence="1">
    <location>
        <begin position="46"/>
        <end position="187"/>
    </location>
</feature>
<accession>A0A317T4X7</accession>
<dbReference type="InterPro" id="IPR029062">
    <property type="entry name" value="Class_I_gatase-like"/>
</dbReference>
<dbReference type="Proteomes" id="UP000246278">
    <property type="component" value="Unassembled WGS sequence"/>
</dbReference>
<dbReference type="GO" id="GO:0005829">
    <property type="term" value="C:cytosol"/>
    <property type="evidence" value="ECO:0007669"/>
    <property type="project" value="TreeGrafter"/>
</dbReference>
<dbReference type="Pfam" id="PF00117">
    <property type="entry name" value="GATase"/>
    <property type="match status" value="1"/>
</dbReference>
<evidence type="ECO:0000259" key="1">
    <source>
        <dbReference type="Pfam" id="PF00117"/>
    </source>
</evidence>
<dbReference type="InterPro" id="IPR017926">
    <property type="entry name" value="GATASE"/>
</dbReference>
<reference evidence="3" key="1">
    <citation type="submission" date="2017-10" db="EMBL/GenBank/DDBJ databases">
        <authorList>
            <person name="Gaisin V.A."/>
            <person name="Rysina M.S."/>
            <person name="Grouzdev D.S."/>
        </authorList>
    </citation>
    <scope>NUCLEOTIDE SEQUENCE [LARGE SCALE GENOMIC DNA]</scope>
    <source>
        <strain evidence="3">V1</strain>
    </source>
</reference>
<sequence length="237" mass="26390">MPRPVLIIQHVTHEGPGLLSDLLEKYSIPSLIVDLSRGEPYPDPRHYSAVITLGGPQSANDLNEVMRNELSTIEIILQENIPYLGICLGMQTLVKAAKGEVTTCSTKETGFFGPDGIPFTVDLTLQGIEDSLFNDLGKRLRVFQLHGETVALHNGISLLATGKFCKNQVVRVSNRAYGIQSHFELTPQLLLSWLSIDNDLRIMDHAQLIETFHDIHVDYKHTGTTILKNFLHVAEII</sequence>
<dbReference type="GO" id="GO:0016740">
    <property type="term" value="F:transferase activity"/>
    <property type="evidence" value="ECO:0007669"/>
    <property type="project" value="UniProtKB-KW"/>
</dbReference>
<name>A0A317T4X7_9CHLB</name>
<proteinExistence type="predicted"/>
<protein>
    <submittedName>
        <fullName evidence="2">Glutamine amidotransferase</fullName>
    </submittedName>
</protein>
<keyword evidence="2" id="KW-0808">Transferase</keyword>
<dbReference type="AlphaFoldDB" id="A0A317T4X7"/>
<dbReference type="InterPro" id="IPR044992">
    <property type="entry name" value="ChyE-like"/>
</dbReference>
<organism evidence="2 3">
    <name type="scientific">Prosthecochloris marina</name>
    <dbReference type="NCBI Taxonomy" id="2017681"/>
    <lineage>
        <taxon>Bacteria</taxon>
        <taxon>Pseudomonadati</taxon>
        <taxon>Chlorobiota</taxon>
        <taxon>Chlorobiia</taxon>
        <taxon>Chlorobiales</taxon>
        <taxon>Chlorobiaceae</taxon>
        <taxon>Prosthecochloris</taxon>
    </lineage>
</organism>
<dbReference type="OrthoDB" id="9807137at2"/>
<dbReference type="SUPFAM" id="SSF52317">
    <property type="entry name" value="Class I glutamine amidotransferase-like"/>
    <property type="match status" value="1"/>
</dbReference>
<dbReference type="PANTHER" id="PTHR42695:SF5">
    <property type="entry name" value="GLUTAMINE AMIDOTRANSFERASE YLR126C-RELATED"/>
    <property type="match status" value="1"/>
</dbReference>
<dbReference type="PANTHER" id="PTHR42695">
    <property type="entry name" value="GLUTAMINE AMIDOTRANSFERASE YLR126C-RELATED"/>
    <property type="match status" value="1"/>
</dbReference>
<dbReference type="EMBL" id="PDNZ01000006">
    <property type="protein sequence ID" value="PWW81585.1"/>
    <property type="molecule type" value="Genomic_DNA"/>
</dbReference>
<gene>
    <name evidence="2" type="ORF">CR164_09245</name>
</gene>
<comment type="caution">
    <text evidence="2">The sequence shown here is derived from an EMBL/GenBank/DDBJ whole genome shotgun (WGS) entry which is preliminary data.</text>
</comment>
<dbReference type="CDD" id="cd01741">
    <property type="entry name" value="GATase1_1"/>
    <property type="match status" value="1"/>
</dbReference>
<dbReference type="RefSeq" id="WP_110023704.1">
    <property type="nucleotide sequence ID" value="NZ_PDNZ01000006.1"/>
</dbReference>
<evidence type="ECO:0000313" key="3">
    <source>
        <dbReference type="Proteomes" id="UP000246278"/>
    </source>
</evidence>
<dbReference type="PROSITE" id="PS51273">
    <property type="entry name" value="GATASE_TYPE_1"/>
    <property type="match status" value="1"/>
</dbReference>
<dbReference type="Gene3D" id="3.40.50.880">
    <property type="match status" value="1"/>
</dbReference>